<evidence type="ECO:0000313" key="5">
    <source>
        <dbReference type="Proteomes" id="UP000434409"/>
    </source>
</evidence>
<accession>A0A6N7UYU4</accession>
<dbReference type="Pfam" id="PF00583">
    <property type="entry name" value="Acetyltransf_1"/>
    <property type="match status" value="1"/>
</dbReference>
<feature type="domain" description="N-acetyltransferase" evidence="3">
    <location>
        <begin position="2"/>
        <end position="172"/>
    </location>
</feature>
<dbReference type="Proteomes" id="UP000434409">
    <property type="component" value="Unassembled WGS sequence"/>
</dbReference>
<dbReference type="CDD" id="cd04301">
    <property type="entry name" value="NAT_SF"/>
    <property type="match status" value="1"/>
</dbReference>
<dbReference type="InterPro" id="IPR050832">
    <property type="entry name" value="Bact_Acetyltransf"/>
</dbReference>
<dbReference type="InterPro" id="IPR000182">
    <property type="entry name" value="GNAT_dom"/>
</dbReference>
<dbReference type="RefSeq" id="WP_154475755.1">
    <property type="nucleotide sequence ID" value="NZ_JAQYBV010000058.1"/>
</dbReference>
<dbReference type="PROSITE" id="PS51186">
    <property type="entry name" value="GNAT"/>
    <property type="match status" value="1"/>
</dbReference>
<gene>
    <name evidence="4" type="ORF">FYJ34_01870</name>
</gene>
<dbReference type="SUPFAM" id="SSF55729">
    <property type="entry name" value="Acyl-CoA N-acyltransferases (Nat)"/>
    <property type="match status" value="1"/>
</dbReference>
<keyword evidence="5" id="KW-1185">Reference proteome</keyword>
<dbReference type="EMBL" id="VULY01000018">
    <property type="protein sequence ID" value="MSR93057.1"/>
    <property type="molecule type" value="Genomic_DNA"/>
</dbReference>
<sequence length="172" mass="19121">MIRIRHATPKDLEMICRITEEAKESLRGLGLSQWQKGYPCREVWVRDIEERNGYVAVEEEEVLGVFAYQETLDASYGSIRGKWLQEKPYASMHRVCVALKARGRGVAGQLFSHGCMLAKESGFAAVRIDTHPGNLPMQSALLKAGFQKCGTIHLAAGPEAGDERIGFEKLLS</sequence>
<comment type="caution">
    <text evidence="4">The sequence shown here is derived from an EMBL/GenBank/DDBJ whole genome shotgun (WGS) entry which is preliminary data.</text>
</comment>
<dbReference type="PANTHER" id="PTHR43877:SF2">
    <property type="entry name" value="AMINOALKYLPHOSPHONATE N-ACETYLTRANSFERASE-RELATED"/>
    <property type="match status" value="1"/>
</dbReference>
<protein>
    <submittedName>
        <fullName evidence="4">GNAT family N-acetyltransferase</fullName>
    </submittedName>
</protein>
<dbReference type="InterPro" id="IPR016181">
    <property type="entry name" value="Acyl_CoA_acyltransferase"/>
</dbReference>
<evidence type="ECO:0000256" key="1">
    <source>
        <dbReference type="ARBA" id="ARBA00022679"/>
    </source>
</evidence>
<keyword evidence="1 4" id="KW-0808">Transferase</keyword>
<proteinExistence type="predicted"/>
<dbReference type="AlphaFoldDB" id="A0A6N7UYU4"/>
<reference evidence="4 5" key="1">
    <citation type="submission" date="2019-08" db="EMBL/GenBank/DDBJ databases">
        <title>In-depth cultivation of the pig gut microbiome towards novel bacterial diversity and tailored functional studies.</title>
        <authorList>
            <person name="Wylensek D."/>
            <person name="Hitch T.C.A."/>
            <person name="Clavel T."/>
        </authorList>
    </citation>
    <scope>NUCLEOTIDE SEQUENCE [LARGE SCALE GENOMIC DNA]</scope>
    <source>
        <strain evidence="4 5">68-1-5</strain>
    </source>
</reference>
<organism evidence="4 5">
    <name type="scientific">Suipraeoptans intestinalis</name>
    <dbReference type="NCBI Taxonomy" id="2606628"/>
    <lineage>
        <taxon>Bacteria</taxon>
        <taxon>Bacillati</taxon>
        <taxon>Bacillota</taxon>
        <taxon>Clostridia</taxon>
        <taxon>Lachnospirales</taxon>
        <taxon>Lachnospiraceae</taxon>
        <taxon>Suipraeoptans</taxon>
    </lineage>
</organism>
<name>A0A6N7UYU4_9FIRM</name>
<evidence type="ECO:0000313" key="4">
    <source>
        <dbReference type="EMBL" id="MSR93057.1"/>
    </source>
</evidence>
<dbReference type="Gene3D" id="3.40.630.30">
    <property type="match status" value="1"/>
</dbReference>
<dbReference type="PANTHER" id="PTHR43877">
    <property type="entry name" value="AMINOALKYLPHOSPHONATE N-ACETYLTRANSFERASE-RELATED-RELATED"/>
    <property type="match status" value="1"/>
</dbReference>
<evidence type="ECO:0000259" key="3">
    <source>
        <dbReference type="PROSITE" id="PS51186"/>
    </source>
</evidence>
<evidence type="ECO:0000256" key="2">
    <source>
        <dbReference type="ARBA" id="ARBA00023315"/>
    </source>
</evidence>
<dbReference type="GO" id="GO:0016747">
    <property type="term" value="F:acyltransferase activity, transferring groups other than amino-acyl groups"/>
    <property type="evidence" value="ECO:0007669"/>
    <property type="project" value="InterPro"/>
</dbReference>
<keyword evidence="2" id="KW-0012">Acyltransferase</keyword>